<reference evidence="2 3" key="1">
    <citation type="submission" date="2016-10" db="EMBL/GenBank/DDBJ databases">
        <authorList>
            <person name="de Groot N.N."/>
        </authorList>
    </citation>
    <scope>NUCLEOTIDE SEQUENCE [LARGE SCALE GENOMIC DNA]</scope>
    <source>
        <strain evidence="2 3">DSM 26000</strain>
    </source>
</reference>
<dbReference type="Pfam" id="PF15631">
    <property type="entry name" value="Imm-NTF2-2"/>
    <property type="match status" value="1"/>
</dbReference>
<dbReference type="OrthoDB" id="1260202at2"/>
<dbReference type="AlphaFoldDB" id="A0A1I3FLM7"/>
<dbReference type="RefSeq" id="WP_090079465.1">
    <property type="nucleotide sequence ID" value="NZ_FOQT01000002.1"/>
</dbReference>
<evidence type="ECO:0000259" key="1">
    <source>
        <dbReference type="Pfam" id="PF15631"/>
    </source>
</evidence>
<keyword evidence="3" id="KW-1185">Reference proteome</keyword>
<proteinExistence type="predicted"/>
<sequence>MKIYSLLFVIVFPCTKKDEFLKYNYSVLSDEQKSEKAVEIAEIEWNKSYGKEMISNEKPFSAKKINDSIWFVQGTQQKVQIGGVAFGKVDVKNKAVLEYSHGE</sequence>
<name>A0A1I3FLM7_9FLAO</name>
<dbReference type="Proteomes" id="UP000198931">
    <property type="component" value="Unassembled WGS sequence"/>
</dbReference>
<feature type="domain" description="NTF2 fold" evidence="1">
    <location>
        <begin position="37"/>
        <end position="102"/>
    </location>
</feature>
<gene>
    <name evidence="2" type="ORF">SAMN05443292_1463</name>
</gene>
<evidence type="ECO:0000313" key="3">
    <source>
        <dbReference type="Proteomes" id="UP000198931"/>
    </source>
</evidence>
<dbReference type="EMBL" id="FOQT01000002">
    <property type="protein sequence ID" value="SFI12123.1"/>
    <property type="molecule type" value="Genomic_DNA"/>
</dbReference>
<accession>A0A1I3FLM7</accession>
<organism evidence="2 3">
    <name type="scientific">Halpernia frigidisoli</name>
    <dbReference type="NCBI Taxonomy" id="1125876"/>
    <lineage>
        <taxon>Bacteria</taxon>
        <taxon>Pseudomonadati</taxon>
        <taxon>Bacteroidota</taxon>
        <taxon>Flavobacteriia</taxon>
        <taxon>Flavobacteriales</taxon>
        <taxon>Weeksellaceae</taxon>
        <taxon>Chryseobacterium group</taxon>
        <taxon>Halpernia</taxon>
    </lineage>
</organism>
<dbReference type="InterPro" id="IPR028921">
    <property type="entry name" value="NTF2_fold_dom"/>
</dbReference>
<evidence type="ECO:0000313" key="2">
    <source>
        <dbReference type="EMBL" id="SFI12123.1"/>
    </source>
</evidence>
<protein>
    <submittedName>
        <fullName evidence="2">NTF2 fold immunity protein</fullName>
    </submittedName>
</protein>